<dbReference type="InterPro" id="IPR051645">
    <property type="entry name" value="PER33/POM33_regulator"/>
</dbReference>
<dbReference type="KEGG" id="mng:MNEG_8583"/>
<dbReference type="GO" id="GO:0016020">
    <property type="term" value="C:membrane"/>
    <property type="evidence" value="ECO:0007669"/>
    <property type="project" value="UniProtKB-SubCell"/>
</dbReference>
<dbReference type="STRING" id="145388.A0A0D2MF57"/>
<evidence type="ECO:0000256" key="1">
    <source>
        <dbReference type="ARBA" id="ARBA00004141"/>
    </source>
</evidence>
<dbReference type="GeneID" id="25741459"/>
<dbReference type="Pfam" id="PF03661">
    <property type="entry name" value="TMEM33_Pom33"/>
    <property type="match status" value="1"/>
</dbReference>
<dbReference type="GO" id="GO:0071786">
    <property type="term" value="P:endoplasmic reticulum tubular network organization"/>
    <property type="evidence" value="ECO:0007669"/>
    <property type="project" value="TreeGrafter"/>
</dbReference>
<comment type="subcellular location">
    <subcellularLocation>
        <location evidence="1">Membrane</location>
        <topology evidence="1">Multi-pass membrane protein</topology>
    </subcellularLocation>
</comment>
<evidence type="ECO:0000313" key="8">
    <source>
        <dbReference type="Proteomes" id="UP000054498"/>
    </source>
</evidence>
<evidence type="ECO:0008006" key="9">
    <source>
        <dbReference type="Google" id="ProtNLM"/>
    </source>
</evidence>
<dbReference type="AlphaFoldDB" id="A0A0D2MF57"/>
<evidence type="ECO:0000256" key="5">
    <source>
        <dbReference type="ARBA" id="ARBA00023136"/>
    </source>
</evidence>
<feature type="transmembrane region" description="Helical" evidence="6">
    <location>
        <begin position="70"/>
        <end position="92"/>
    </location>
</feature>
<evidence type="ECO:0000256" key="3">
    <source>
        <dbReference type="ARBA" id="ARBA00022692"/>
    </source>
</evidence>
<organism evidence="7 8">
    <name type="scientific">Monoraphidium neglectum</name>
    <dbReference type="NCBI Taxonomy" id="145388"/>
    <lineage>
        <taxon>Eukaryota</taxon>
        <taxon>Viridiplantae</taxon>
        <taxon>Chlorophyta</taxon>
        <taxon>core chlorophytes</taxon>
        <taxon>Chlorophyceae</taxon>
        <taxon>CS clade</taxon>
        <taxon>Sphaeropleales</taxon>
        <taxon>Selenastraceae</taxon>
        <taxon>Monoraphidium</taxon>
    </lineage>
</organism>
<dbReference type="EMBL" id="KK101866">
    <property type="protein sequence ID" value="KIY99376.1"/>
    <property type="molecule type" value="Genomic_DNA"/>
</dbReference>
<dbReference type="InterPro" id="IPR005344">
    <property type="entry name" value="TMEM33/Pom33"/>
</dbReference>
<dbReference type="GO" id="GO:0005783">
    <property type="term" value="C:endoplasmic reticulum"/>
    <property type="evidence" value="ECO:0007669"/>
    <property type="project" value="TreeGrafter"/>
</dbReference>
<dbReference type="OrthoDB" id="536910at2759"/>
<keyword evidence="3 6" id="KW-0812">Transmembrane</keyword>
<keyword evidence="4 6" id="KW-1133">Transmembrane helix</keyword>
<protein>
    <recommendedName>
        <fullName evidence="9">Transmembrane protein 33</fullName>
    </recommendedName>
</protein>
<evidence type="ECO:0000313" key="7">
    <source>
        <dbReference type="EMBL" id="KIY99376.1"/>
    </source>
</evidence>
<proteinExistence type="inferred from homology"/>
<accession>A0A0D2MF57</accession>
<keyword evidence="5 6" id="KW-0472">Membrane</keyword>
<dbReference type="PANTHER" id="PTHR12703:SF4">
    <property type="entry name" value="TRANSMEMBRANE PROTEIN 33"/>
    <property type="match status" value="1"/>
</dbReference>
<reference evidence="7 8" key="1">
    <citation type="journal article" date="2013" name="BMC Genomics">
        <title>Reconstruction of the lipid metabolism for the microalga Monoraphidium neglectum from its genome sequence reveals characteristics suitable for biofuel production.</title>
        <authorList>
            <person name="Bogen C."/>
            <person name="Al-Dilaimi A."/>
            <person name="Albersmeier A."/>
            <person name="Wichmann J."/>
            <person name="Grundmann M."/>
            <person name="Rupp O."/>
            <person name="Lauersen K.J."/>
            <person name="Blifernez-Klassen O."/>
            <person name="Kalinowski J."/>
            <person name="Goesmann A."/>
            <person name="Mussgnug J.H."/>
            <person name="Kruse O."/>
        </authorList>
    </citation>
    <scope>NUCLEOTIDE SEQUENCE [LARGE SCALE GENOMIC DNA]</scope>
    <source>
        <strain evidence="7 8">SAG 48.87</strain>
    </source>
</reference>
<dbReference type="RefSeq" id="XP_013898396.1">
    <property type="nucleotide sequence ID" value="XM_014042942.1"/>
</dbReference>
<sequence length="151" mass="16922">MTALLFLTGPSVSAVLPPYVVLALYSATAHAAARHAGHPLWVSHGARLHRYLTANRQRALSLVAQLEVTLGFYMVAMLLTSNRSFVLTYFVWQQLRSRYWNPESGPYHRAVWQAIGQLSAPLRNALPALEKPIAFVQRWFQSGNPMVQGVH</sequence>
<name>A0A0D2MF57_9CHLO</name>
<keyword evidence="8" id="KW-1185">Reference proteome</keyword>
<evidence type="ECO:0000256" key="4">
    <source>
        <dbReference type="ARBA" id="ARBA00022989"/>
    </source>
</evidence>
<dbReference type="PANTHER" id="PTHR12703">
    <property type="entry name" value="TRANSMEMBRANE PROTEIN 33"/>
    <property type="match status" value="1"/>
</dbReference>
<dbReference type="Proteomes" id="UP000054498">
    <property type="component" value="Unassembled WGS sequence"/>
</dbReference>
<dbReference type="GO" id="GO:0061024">
    <property type="term" value="P:membrane organization"/>
    <property type="evidence" value="ECO:0007669"/>
    <property type="project" value="TreeGrafter"/>
</dbReference>
<evidence type="ECO:0000256" key="6">
    <source>
        <dbReference type="SAM" id="Phobius"/>
    </source>
</evidence>
<gene>
    <name evidence="7" type="ORF">MNEG_8583</name>
</gene>
<evidence type="ECO:0000256" key="2">
    <source>
        <dbReference type="ARBA" id="ARBA00007322"/>
    </source>
</evidence>
<comment type="similarity">
    <text evidence="2">Belongs to the PER33/POM33 family.</text>
</comment>